<accession>A0A1M5BAZ9</accession>
<proteinExistence type="predicted"/>
<dbReference type="RefSeq" id="WP_072835674.1">
    <property type="nucleotide sequence ID" value="NZ_FQUU01000010.1"/>
</dbReference>
<evidence type="ECO:0000313" key="2">
    <source>
        <dbReference type="Proteomes" id="UP000184048"/>
    </source>
</evidence>
<dbReference type="Proteomes" id="UP000184048">
    <property type="component" value="Unassembled WGS sequence"/>
</dbReference>
<dbReference type="SUPFAM" id="SSF46626">
    <property type="entry name" value="Cytochrome c"/>
    <property type="match status" value="1"/>
</dbReference>
<dbReference type="STRING" id="1121884.SAMN02745131_02498"/>
<evidence type="ECO:0008006" key="3">
    <source>
        <dbReference type="Google" id="ProtNLM"/>
    </source>
</evidence>
<keyword evidence="2" id="KW-1185">Reference proteome</keyword>
<name>A0A1M5BAZ9_9BACT</name>
<dbReference type="EMBL" id="FQUU01000010">
    <property type="protein sequence ID" value="SHF39566.1"/>
    <property type="molecule type" value="Genomic_DNA"/>
</dbReference>
<dbReference type="InterPro" id="IPR036909">
    <property type="entry name" value="Cyt_c-like_dom_sf"/>
</dbReference>
<sequence length="91" mass="10172">MKKYILLSFILVLSFISVMFLLNSCTVSQKVNDKTGTQLWGENCGRCHNAPGPGELNAVNWDIVGKHMKVRANITDAEEKKIIEYLKSTGN</sequence>
<protein>
    <recommendedName>
        <fullName evidence="3">Cytochrome c domain-containing protein</fullName>
    </recommendedName>
</protein>
<dbReference type="AlphaFoldDB" id="A0A1M5BAZ9"/>
<evidence type="ECO:0000313" key="1">
    <source>
        <dbReference type="EMBL" id="SHF39566.1"/>
    </source>
</evidence>
<dbReference type="GO" id="GO:0009055">
    <property type="term" value="F:electron transfer activity"/>
    <property type="evidence" value="ECO:0007669"/>
    <property type="project" value="InterPro"/>
</dbReference>
<organism evidence="1 2">
    <name type="scientific">Flavisolibacter ginsengisoli DSM 18119</name>
    <dbReference type="NCBI Taxonomy" id="1121884"/>
    <lineage>
        <taxon>Bacteria</taxon>
        <taxon>Pseudomonadati</taxon>
        <taxon>Bacteroidota</taxon>
        <taxon>Chitinophagia</taxon>
        <taxon>Chitinophagales</taxon>
        <taxon>Chitinophagaceae</taxon>
        <taxon>Flavisolibacter</taxon>
    </lineage>
</organism>
<dbReference type="GO" id="GO:0020037">
    <property type="term" value="F:heme binding"/>
    <property type="evidence" value="ECO:0007669"/>
    <property type="project" value="InterPro"/>
</dbReference>
<gene>
    <name evidence="1" type="ORF">SAMN02745131_02498</name>
</gene>
<reference evidence="1 2" key="1">
    <citation type="submission" date="2016-11" db="EMBL/GenBank/DDBJ databases">
        <authorList>
            <person name="Jaros S."/>
            <person name="Januszkiewicz K."/>
            <person name="Wedrychowicz H."/>
        </authorList>
    </citation>
    <scope>NUCLEOTIDE SEQUENCE [LARGE SCALE GENOMIC DNA]</scope>
    <source>
        <strain evidence="1 2">DSM 18119</strain>
    </source>
</reference>